<dbReference type="PROSITE" id="PS50943">
    <property type="entry name" value="HTH_CROC1"/>
    <property type="match status" value="1"/>
</dbReference>
<accession>A0A9X7GJS0</accession>
<evidence type="ECO:0000313" key="4">
    <source>
        <dbReference type="Proteomes" id="UP000222944"/>
    </source>
</evidence>
<keyword evidence="1" id="KW-0238">DNA-binding</keyword>
<feature type="domain" description="HTH cro/C1-type" evidence="2">
    <location>
        <begin position="13"/>
        <end position="67"/>
    </location>
</feature>
<evidence type="ECO:0000256" key="1">
    <source>
        <dbReference type="ARBA" id="ARBA00023125"/>
    </source>
</evidence>
<name>A0A9X7GJS0_BACTU</name>
<dbReference type="InterPro" id="IPR001387">
    <property type="entry name" value="Cro/C1-type_HTH"/>
</dbReference>
<proteinExistence type="predicted"/>
<dbReference type="Gene3D" id="1.25.40.10">
    <property type="entry name" value="Tetratricopeptide repeat domain"/>
    <property type="match status" value="1"/>
</dbReference>
<dbReference type="Proteomes" id="UP000222944">
    <property type="component" value="Unassembled WGS sequence"/>
</dbReference>
<dbReference type="EMBL" id="NUFN01000011">
    <property type="protein sequence ID" value="PGH84897.1"/>
    <property type="molecule type" value="Genomic_DNA"/>
</dbReference>
<reference evidence="3 4" key="1">
    <citation type="submission" date="2017-09" db="EMBL/GenBank/DDBJ databases">
        <title>Large-scale bioinformatics analysis of Bacillus genomes uncovers conserved roles of natural products in bacterial physiology.</title>
        <authorList>
            <consortium name="Agbiome Team Llc"/>
            <person name="Bleich R.M."/>
            <person name="Grubbs K.J."/>
            <person name="Santa Maria K.C."/>
            <person name="Allen S.E."/>
            <person name="Farag S."/>
            <person name="Shank E.A."/>
            <person name="Bowers A."/>
        </authorList>
    </citation>
    <scope>NUCLEOTIDE SEQUENCE [LARGE SCALE GENOMIC DNA]</scope>
    <source>
        <strain evidence="3 4">AFS058004</strain>
    </source>
</reference>
<dbReference type="GO" id="GO:0003677">
    <property type="term" value="F:DNA binding"/>
    <property type="evidence" value="ECO:0007669"/>
    <property type="project" value="UniProtKB-KW"/>
</dbReference>
<dbReference type="Pfam" id="PF01381">
    <property type="entry name" value="HTH_3"/>
    <property type="match status" value="1"/>
</dbReference>
<gene>
    <name evidence="3" type="ORF">CN899_10280</name>
</gene>
<dbReference type="CDD" id="cd00093">
    <property type="entry name" value="HTH_XRE"/>
    <property type="match status" value="1"/>
</dbReference>
<evidence type="ECO:0000313" key="3">
    <source>
        <dbReference type="EMBL" id="PGH84897.1"/>
    </source>
</evidence>
<organism evidence="3 4">
    <name type="scientific">Bacillus thuringiensis</name>
    <dbReference type="NCBI Taxonomy" id="1428"/>
    <lineage>
        <taxon>Bacteria</taxon>
        <taxon>Bacillati</taxon>
        <taxon>Bacillota</taxon>
        <taxon>Bacilli</taxon>
        <taxon>Bacillales</taxon>
        <taxon>Bacillaceae</taxon>
        <taxon>Bacillus</taxon>
        <taxon>Bacillus cereus group</taxon>
    </lineage>
</organism>
<evidence type="ECO:0000259" key="2">
    <source>
        <dbReference type="PROSITE" id="PS50943"/>
    </source>
</evidence>
<dbReference type="InterPro" id="IPR011990">
    <property type="entry name" value="TPR-like_helical_dom_sf"/>
</dbReference>
<protein>
    <submittedName>
        <fullName evidence="3">Transcriptional regulator</fullName>
    </submittedName>
</protein>
<comment type="caution">
    <text evidence="3">The sequence shown here is derived from an EMBL/GenBank/DDBJ whole genome shotgun (WGS) entry which is preliminary data.</text>
</comment>
<dbReference type="SUPFAM" id="SSF48452">
    <property type="entry name" value="TPR-like"/>
    <property type="match status" value="1"/>
</dbReference>
<dbReference type="PANTHER" id="PTHR46558">
    <property type="entry name" value="TRACRIPTIONAL REGULATORY PROTEIN-RELATED-RELATED"/>
    <property type="match status" value="1"/>
</dbReference>
<dbReference type="InterPro" id="IPR010982">
    <property type="entry name" value="Lambda_DNA-bd_dom_sf"/>
</dbReference>
<dbReference type="Gene3D" id="1.10.260.40">
    <property type="entry name" value="lambda repressor-like DNA-binding domains"/>
    <property type="match status" value="1"/>
</dbReference>
<dbReference type="AlphaFoldDB" id="A0A9X7GJS0"/>
<dbReference type="SUPFAM" id="SSF47413">
    <property type="entry name" value="lambda repressor-like DNA-binding domains"/>
    <property type="match status" value="1"/>
</dbReference>
<dbReference type="PANTHER" id="PTHR46558:SF11">
    <property type="entry name" value="HTH-TYPE TRANSCRIPTIONAL REGULATOR XRE"/>
    <property type="match status" value="1"/>
</dbReference>
<sequence>MIEMEHFRFSTMLANRRKERKVTQEQIAEYIGVSRAAVSKWEKGQSYPDITLLPKLATYFNVSIDKLLGYKPQMTKEQIIQNYSQLAQQFSEKTFEQVEKEIEALLSEYYSCFPFVLKMAQLYLNYVPKSTDQHFTLERILQLCSRVKNLSEDFSLINEATILEGLVYLQLGRPEEVLTLLGKDVQIQFGTNHLISKAHTMLGNSEKAKEIIQISYYQNLMQLLSNATEAFMLELKNTDYFDETIYKMKELIRLFDVEYLNFNAVLIFYYNAATVYTMKGQFDQALEMLQNYAKLCKRIRFPIKLKGNPYFYLLSQWFENTLPLGGEAPRDEHSIKIDLVHTIVQNPAFDSLKTQENFKKIVRSLADYLKVEVNI</sequence>
<dbReference type="SMART" id="SM00530">
    <property type="entry name" value="HTH_XRE"/>
    <property type="match status" value="1"/>
</dbReference>